<dbReference type="EMBL" id="CP092622">
    <property type="protein sequence ID" value="UMM22315.1"/>
    <property type="molecule type" value="Genomic_DNA"/>
</dbReference>
<feature type="compositionally biased region" description="Polar residues" evidence="1">
    <location>
        <begin position="262"/>
        <end position="275"/>
    </location>
</feature>
<name>A0AAE9JAM9_CAEBR</name>
<reference evidence="3 5" key="1">
    <citation type="submission" date="2022-04" db="EMBL/GenBank/DDBJ databases">
        <title>Chromosome-level reference genomes for two strains of Caenorhabditis briggsae: an improved platform for comparative genomics.</title>
        <authorList>
            <person name="Stevens L."/>
            <person name="Andersen E."/>
        </authorList>
    </citation>
    <scope>NUCLEOTIDE SEQUENCE [LARGE SCALE GENOMIC DNA]</scope>
    <source>
        <strain evidence="3">VX34</strain>
        <tissue evidence="3">Whole-organism</tissue>
    </source>
</reference>
<dbReference type="EMBL" id="CP090893">
    <property type="protein sequence ID" value="ULT99633.1"/>
    <property type="molecule type" value="Genomic_DNA"/>
</dbReference>
<feature type="compositionally biased region" description="Polar residues" evidence="1">
    <location>
        <begin position="229"/>
        <end position="239"/>
    </location>
</feature>
<evidence type="ECO:0000313" key="3">
    <source>
        <dbReference type="EMBL" id="UMM22315.1"/>
    </source>
</evidence>
<gene>
    <name evidence="2" type="ORF">L3Y34_000731</name>
    <name evidence="3" type="ORF">L5515_003590</name>
</gene>
<dbReference type="Proteomes" id="UP000829354">
    <property type="component" value="Chromosome III"/>
</dbReference>
<proteinExistence type="predicted"/>
<evidence type="ECO:0000256" key="1">
    <source>
        <dbReference type="SAM" id="MobiDB-lite"/>
    </source>
</evidence>
<dbReference type="Proteomes" id="UP000827892">
    <property type="component" value="Chromosome III"/>
</dbReference>
<evidence type="ECO:0000313" key="2">
    <source>
        <dbReference type="EMBL" id="ULT99633.1"/>
    </source>
</evidence>
<sequence length="275" mass="31003">MNDQTLNHILNHFSAKFENVRSDQSPDLLQTLTLSQYQKLAEIDVQTVAGLSEGLESYLKDHLEILNLQLQLKQKKCALAGKLQTLNTKFDKAIEETNERSDLLKKGKIDFLNPVAPADEPVFAVPTEIKKQIPVEPTYSTGVMRETVSQRPQPAIDSVMKPPTYTSLLMSTRKEKKENVPKTESFSLDDSLLNGHDISMVNISDERRRLQFDELDDDKEETPARNKASRSAPTKTPSRTPARPATERKPLDLYSLPPPPVFTSSSGRVFNQNRD</sequence>
<dbReference type="GO" id="GO:0005874">
    <property type="term" value="C:microtubule"/>
    <property type="evidence" value="ECO:0007669"/>
    <property type="project" value="EnsemblMetazoa"/>
</dbReference>
<keyword evidence="5" id="KW-1185">Reference proteome</keyword>
<organism evidence="3 5">
    <name type="scientific">Caenorhabditis briggsae</name>
    <dbReference type="NCBI Taxonomy" id="6238"/>
    <lineage>
        <taxon>Eukaryota</taxon>
        <taxon>Metazoa</taxon>
        <taxon>Ecdysozoa</taxon>
        <taxon>Nematoda</taxon>
        <taxon>Chromadorea</taxon>
        <taxon>Rhabditida</taxon>
        <taxon>Rhabditina</taxon>
        <taxon>Rhabditomorpha</taxon>
        <taxon>Rhabditoidea</taxon>
        <taxon>Rhabditidae</taxon>
        <taxon>Peloderinae</taxon>
        <taxon>Caenorhabditis</taxon>
    </lineage>
</organism>
<evidence type="ECO:0000313" key="5">
    <source>
        <dbReference type="Proteomes" id="UP000829354"/>
    </source>
</evidence>
<dbReference type="AlphaFoldDB" id="A0AAE9JAM9"/>
<feature type="region of interest" description="Disordered" evidence="1">
    <location>
        <begin position="213"/>
        <end position="275"/>
    </location>
</feature>
<dbReference type="OMA" id="NGHDISM"/>
<accession>A0AAE9JAM9</accession>
<reference evidence="2 4" key="2">
    <citation type="submission" date="2022-05" db="EMBL/GenBank/DDBJ databases">
        <title>Chromosome-level reference genomes for two strains of Caenorhabditis briggsae: an improved platform for comparative genomics.</title>
        <authorList>
            <person name="Stevens L."/>
            <person name="Andersen E.C."/>
        </authorList>
    </citation>
    <scope>NUCLEOTIDE SEQUENCE [LARGE SCALE GENOMIC DNA]</scope>
    <source>
        <strain evidence="2">QX1410_ONT</strain>
        <tissue evidence="2">Whole-organism</tissue>
    </source>
</reference>
<dbReference type="KEGG" id="cbr:CBG_08990"/>
<evidence type="ECO:0000313" key="4">
    <source>
        <dbReference type="Proteomes" id="UP000827892"/>
    </source>
</evidence>
<protein>
    <submittedName>
        <fullName evidence="3">Uncharacterized protein</fullName>
    </submittedName>
</protein>